<dbReference type="Gramene" id="MELO3C033350.2.1">
    <property type="protein sequence ID" value="MELO3C033350.2.1"/>
    <property type="gene ID" value="MELO3C033350.2"/>
</dbReference>
<proteinExistence type="predicted"/>
<protein>
    <submittedName>
        <fullName evidence="2">Uncharacterized protein</fullName>
    </submittedName>
</protein>
<feature type="compositionally biased region" description="Basic and acidic residues" evidence="1">
    <location>
        <begin position="104"/>
        <end position="129"/>
    </location>
</feature>
<organism evidence="2">
    <name type="scientific">Cucumis melo</name>
    <name type="common">Muskmelon</name>
    <dbReference type="NCBI Taxonomy" id="3656"/>
    <lineage>
        <taxon>Eukaryota</taxon>
        <taxon>Viridiplantae</taxon>
        <taxon>Streptophyta</taxon>
        <taxon>Embryophyta</taxon>
        <taxon>Tracheophyta</taxon>
        <taxon>Spermatophyta</taxon>
        <taxon>Magnoliopsida</taxon>
        <taxon>eudicotyledons</taxon>
        <taxon>Gunneridae</taxon>
        <taxon>Pentapetalae</taxon>
        <taxon>rosids</taxon>
        <taxon>fabids</taxon>
        <taxon>Cucurbitales</taxon>
        <taxon>Cucurbitaceae</taxon>
        <taxon>Benincaseae</taxon>
        <taxon>Cucumis</taxon>
    </lineage>
</organism>
<accession>A0A9I9EGB9</accession>
<dbReference type="EnsemblPlants" id="MELO3C033350.2.1">
    <property type="protein sequence ID" value="MELO3C033350.2.1"/>
    <property type="gene ID" value="MELO3C033350.2"/>
</dbReference>
<evidence type="ECO:0000256" key="1">
    <source>
        <dbReference type="SAM" id="MobiDB-lite"/>
    </source>
</evidence>
<dbReference type="AlphaFoldDB" id="A0A9I9EGB9"/>
<reference evidence="2" key="1">
    <citation type="submission" date="2023-03" db="UniProtKB">
        <authorList>
            <consortium name="EnsemblPlants"/>
        </authorList>
    </citation>
    <scope>IDENTIFICATION</scope>
</reference>
<feature type="compositionally biased region" description="Basic and acidic residues" evidence="1">
    <location>
        <begin position="143"/>
        <end position="157"/>
    </location>
</feature>
<feature type="region of interest" description="Disordered" evidence="1">
    <location>
        <begin position="98"/>
        <end position="157"/>
    </location>
</feature>
<name>A0A9I9EGB9_CUCME</name>
<sequence>MFKKTRSLQDKLLYSSLSTILFSSMSFELRSHNGIHVLARYVPLLTLSVLCDNDAVVSARQAPLRQRRWECWAGPTTSQKRTEKMRSIGDMVGMRRTEKKRMKKIDERRKERIEEDEVDRRCGWNEENKKKRTEKIDEVEDVVGTKRTENKRKDRRR</sequence>
<evidence type="ECO:0000313" key="2">
    <source>
        <dbReference type="EnsemblPlants" id="MELO3C033350.2.1"/>
    </source>
</evidence>